<keyword evidence="7 9" id="KW-0067">ATP-binding</keyword>
<keyword evidence="6 9" id="KW-0547">Nucleotide-binding</keyword>
<evidence type="ECO:0000256" key="2">
    <source>
        <dbReference type="ARBA" id="ARBA00008020"/>
    </source>
</evidence>
<evidence type="ECO:0000256" key="4">
    <source>
        <dbReference type="ARBA" id="ARBA00017187"/>
    </source>
</evidence>
<evidence type="ECO:0000313" key="11">
    <source>
        <dbReference type="EMBL" id="CAK7235258.1"/>
    </source>
</evidence>
<dbReference type="Gene3D" id="3.30.260.10">
    <property type="entry name" value="TCP-1-like chaperonin intermediate domain"/>
    <property type="match status" value="1"/>
</dbReference>
<dbReference type="PROSITE" id="PS00751">
    <property type="entry name" value="TCP1_2"/>
    <property type="match status" value="1"/>
</dbReference>
<dbReference type="SUPFAM" id="SSF48592">
    <property type="entry name" value="GroEL equatorial domain-like"/>
    <property type="match status" value="1"/>
</dbReference>
<evidence type="ECO:0000256" key="6">
    <source>
        <dbReference type="ARBA" id="ARBA00022741"/>
    </source>
</evidence>
<dbReference type="EMBL" id="CAWUHB010000096">
    <property type="protein sequence ID" value="CAK7235258.1"/>
    <property type="molecule type" value="Genomic_DNA"/>
</dbReference>
<evidence type="ECO:0000256" key="1">
    <source>
        <dbReference type="ARBA" id="ARBA00004496"/>
    </source>
</evidence>
<keyword evidence="5" id="KW-0963">Cytoplasm</keyword>
<dbReference type="NCBIfam" id="NF041083">
    <property type="entry name" value="thermosome_beta"/>
    <property type="match status" value="1"/>
</dbReference>
<dbReference type="InterPro" id="IPR053374">
    <property type="entry name" value="TCP-1_chaperonin"/>
</dbReference>
<dbReference type="Proteomes" id="UP001642405">
    <property type="component" value="Unassembled WGS sequence"/>
</dbReference>
<evidence type="ECO:0000256" key="3">
    <source>
        <dbReference type="ARBA" id="ARBA00011531"/>
    </source>
</evidence>
<evidence type="ECO:0000256" key="8">
    <source>
        <dbReference type="ARBA" id="ARBA00023186"/>
    </source>
</evidence>
<dbReference type="InterPro" id="IPR012719">
    <property type="entry name" value="Chap_CCT_gamma"/>
</dbReference>
<dbReference type="NCBIfam" id="NF041082">
    <property type="entry name" value="thermosome_alpha"/>
    <property type="match status" value="1"/>
</dbReference>
<dbReference type="Gene3D" id="1.10.560.10">
    <property type="entry name" value="GroEL-like equatorial domain"/>
    <property type="match status" value="1"/>
</dbReference>
<dbReference type="CDD" id="cd03337">
    <property type="entry name" value="TCP1_gamma"/>
    <property type="match status" value="1"/>
</dbReference>
<dbReference type="InterPro" id="IPR017998">
    <property type="entry name" value="Chaperone_TCP-1"/>
</dbReference>
<dbReference type="Gene3D" id="3.50.7.10">
    <property type="entry name" value="GroEL"/>
    <property type="match status" value="1"/>
</dbReference>
<dbReference type="PANTHER" id="PTHR11353">
    <property type="entry name" value="CHAPERONIN"/>
    <property type="match status" value="1"/>
</dbReference>
<comment type="subcellular location">
    <subcellularLocation>
        <location evidence="1">Cytoplasm</location>
    </subcellularLocation>
</comment>
<dbReference type="InterPro" id="IPR027410">
    <property type="entry name" value="TCP-1-like_intermed_sf"/>
</dbReference>
<dbReference type="PRINTS" id="PR00304">
    <property type="entry name" value="TCOMPLEXTCP1"/>
</dbReference>
<keyword evidence="8 9" id="KW-0143">Chaperone</keyword>
<dbReference type="SUPFAM" id="SSF54849">
    <property type="entry name" value="GroEL-intermediate domain like"/>
    <property type="match status" value="1"/>
</dbReference>
<evidence type="ECO:0000313" key="12">
    <source>
        <dbReference type="Proteomes" id="UP001642405"/>
    </source>
</evidence>
<comment type="similarity">
    <text evidence="2 9">Belongs to the TCP-1 chaperonin family.</text>
</comment>
<dbReference type="PROSITE" id="PS00995">
    <property type="entry name" value="TCP1_3"/>
    <property type="match status" value="1"/>
</dbReference>
<gene>
    <name evidence="11" type="primary">CCT3</name>
    <name evidence="11" type="ORF">SCUCBS95973_009209</name>
</gene>
<dbReference type="InterPro" id="IPR054827">
    <property type="entry name" value="thermosome_alpha"/>
</dbReference>
<name>A0ABP0CT38_9PEZI</name>
<dbReference type="Pfam" id="PF00118">
    <property type="entry name" value="Cpn60_TCP1"/>
    <property type="match status" value="1"/>
</dbReference>
<keyword evidence="12" id="KW-1185">Reference proteome</keyword>
<dbReference type="InterPro" id="IPR027413">
    <property type="entry name" value="GROEL-like_equatorial_sf"/>
</dbReference>
<dbReference type="InterPro" id="IPR027409">
    <property type="entry name" value="GroEL-like_apical_dom_sf"/>
</dbReference>
<accession>A0ABP0CT38</accession>
<comment type="subunit">
    <text evidence="3">Heterooligomeric complex of about 850 to 900 kDa that forms two stacked rings, 12 to 16 nm in diameter.</text>
</comment>
<dbReference type="PROSITE" id="PS00750">
    <property type="entry name" value="TCP1_1"/>
    <property type="match status" value="1"/>
</dbReference>
<dbReference type="InterPro" id="IPR002194">
    <property type="entry name" value="Chaperonin_TCP-1_CS"/>
</dbReference>
<protein>
    <recommendedName>
        <fullName evidence="4 10">T-complex protein 1 subunit gamma</fullName>
    </recommendedName>
</protein>
<evidence type="ECO:0000256" key="9">
    <source>
        <dbReference type="RuleBase" id="RU004187"/>
    </source>
</evidence>
<comment type="caution">
    <text evidence="11">The sequence shown here is derived from an EMBL/GenBank/DDBJ whole genome shotgun (WGS) entry which is preliminary data.</text>
</comment>
<dbReference type="InterPro" id="IPR002423">
    <property type="entry name" value="Cpn60/GroEL/TCP-1"/>
</dbReference>
<evidence type="ECO:0000256" key="5">
    <source>
        <dbReference type="ARBA" id="ARBA00022490"/>
    </source>
</evidence>
<proteinExistence type="inferred from homology"/>
<organism evidence="11 12">
    <name type="scientific">Sporothrix curviconia</name>
    <dbReference type="NCBI Taxonomy" id="1260050"/>
    <lineage>
        <taxon>Eukaryota</taxon>
        <taxon>Fungi</taxon>
        <taxon>Dikarya</taxon>
        <taxon>Ascomycota</taxon>
        <taxon>Pezizomycotina</taxon>
        <taxon>Sordariomycetes</taxon>
        <taxon>Sordariomycetidae</taxon>
        <taxon>Ophiostomatales</taxon>
        <taxon>Ophiostomataceae</taxon>
        <taxon>Sporothrix</taxon>
    </lineage>
</organism>
<evidence type="ECO:0000256" key="10">
    <source>
        <dbReference type="RuleBase" id="RU004191"/>
    </source>
</evidence>
<evidence type="ECO:0000256" key="7">
    <source>
        <dbReference type="ARBA" id="ARBA00022840"/>
    </source>
</evidence>
<dbReference type="NCBIfam" id="TIGR02344">
    <property type="entry name" value="chap_CCT_gamma"/>
    <property type="match status" value="1"/>
</dbReference>
<sequence>MQAPVLVMNTGSGERQTGRKAQLSNISAAKTVADIIRSCLGPKAMLKMLLDPMGGIVLTNDGHAILREIEVSHPAAKSMIELSRTQDEEVGDGTTTVIILAGEILAQALPQLERNIHPVVIIAAFKRALKDALEIIEEISLPIDVNDDKAMYSLISSSIGTKFVSRWSHLMCDLALKAVRTVVWDIGSGGRPEVDIKRYARIEKVPGGEIEDSRVLDGVMLNKDITHPKMRRMIENPRIVLLDCPLEYKKGESQTNIEISKEEDWNRILQIEEEQVKAMCDAVLAVNPDIVITEKGVSDLAQHYLLKANVTALRRVRKTDNNRIARATGATIVNRVEDLQDSDVGTKCGLFEIEKIGDEYFTFLTKCTTPKACTILLRGPSKDILNEIERNLQDAMGVARNVMFSPRLSPGGGATEMAVSVRLAQLAKNIEGVQQWPYKAVADALEVIPRTLIQNAGQSPVRVITDLRAKHAEGKSTWGINGDAGTLVDMNEYGVWEPEAIKVQSIKTAIEAACLLLRVDDICSAKKAQPGVGTGGGDE</sequence>
<dbReference type="SUPFAM" id="SSF52029">
    <property type="entry name" value="GroEL apical domain-like"/>
    <property type="match status" value="1"/>
</dbReference>
<reference evidence="11 12" key="1">
    <citation type="submission" date="2024-01" db="EMBL/GenBank/DDBJ databases">
        <authorList>
            <person name="Allen C."/>
            <person name="Tagirdzhanova G."/>
        </authorList>
    </citation>
    <scope>NUCLEOTIDE SEQUENCE [LARGE SCALE GENOMIC DNA]</scope>
</reference>